<evidence type="ECO:0000313" key="1">
    <source>
        <dbReference type="EMBL" id="GFY64734.1"/>
    </source>
</evidence>
<dbReference type="EMBL" id="BMAV01015382">
    <property type="protein sequence ID" value="GFY64734.1"/>
    <property type="molecule type" value="Genomic_DNA"/>
</dbReference>
<organism evidence="1 2">
    <name type="scientific">Trichonephila inaurata madagascariensis</name>
    <dbReference type="NCBI Taxonomy" id="2747483"/>
    <lineage>
        <taxon>Eukaryota</taxon>
        <taxon>Metazoa</taxon>
        <taxon>Ecdysozoa</taxon>
        <taxon>Arthropoda</taxon>
        <taxon>Chelicerata</taxon>
        <taxon>Arachnida</taxon>
        <taxon>Araneae</taxon>
        <taxon>Araneomorphae</taxon>
        <taxon>Entelegynae</taxon>
        <taxon>Araneoidea</taxon>
        <taxon>Nephilidae</taxon>
        <taxon>Trichonephila</taxon>
        <taxon>Trichonephila inaurata</taxon>
    </lineage>
</organism>
<dbReference type="Proteomes" id="UP000886998">
    <property type="component" value="Unassembled WGS sequence"/>
</dbReference>
<keyword evidence="2" id="KW-1185">Reference proteome</keyword>
<dbReference type="AlphaFoldDB" id="A0A8X6Y4G5"/>
<gene>
    <name evidence="1" type="ORF">TNIN_322611</name>
</gene>
<comment type="caution">
    <text evidence="1">The sequence shown here is derived from an EMBL/GenBank/DDBJ whole genome shotgun (WGS) entry which is preliminary data.</text>
</comment>
<evidence type="ECO:0000313" key="2">
    <source>
        <dbReference type="Proteomes" id="UP000886998"/>
    </source>
</evidence>
<proteinExistence type="predicted"/>
<accession>A0A8X6Y4G5</accession>
<name>A0A8X6Y4G5_9ARAC</name>
<protein>
    <submittedName>
        <fullName evidence="1">Uncharacterized protein</fullName>
    </submittedName>
</protein>
<reference evidence="1" key="1">
    <citation type="submission" date="2020-08" db="EMBL/GenBank/DDBJ databases">
        <title>Multicomponent nature underlies the extraordinary mechanical properties of spider dragline silk.</title>
        <authorList>
            <person name="Kono N."/>
            <person name="Nakamura H."/>
            <person name="Mori M."/>
            <person name="Yoshida Y."/>
            <person name="Ohtoshi R."/>
            <person name="Malay A.D."/>
            <person name="Moran D.A.P."/>
            <person name="Tomita M."/>
            <person name="Numata K."/>
            <person name="Arakawa K."/>
        </authorList>
    </citation>
    <scope>NUCLEOTIDE SEQUENCE</scope>
</reference>
<sequence>MSSDSGPDPRTKNFTSKEFYHVTSKEVPRNDRLGELFEVKKLTPLSQVSFKHINQIRRDEALCFLGYQSTLWIWDA</sequence>